<evidence type="ECO:0000313" key="1">
    <source>
        <dbReference type="EMBL" id="GMR46911.1"/>
    </source>
</evidence>
<gene>
    <name evidence="1" type="ORF">PMAYCL1PPCAC_17106</name>
</gene>
<dbReference type="Gene3D" id="3.40.50.1820">
    <property type="entry name" value="alpha/beta hydrolase"/>
    <property type="match status" value="1"/>
</dbReference>
<comment type="caution">
    <text evidence="1">The sequence shown here is derived from an EMBL/GenBank/DDBJ whole genome shotgun (WGS) entry which is preliminary data.</text>
</comment>
<name>A0AAN5CLZ9_9BILA</name>
<feature type="non-terminal residue" evidence="1">
    <location>
        <position position="1"/>
    </location>
</feature>
<reference evidence="2" key="1">
    <citation type="submission" date="2022-10" db="EMBL/GenBank/DDBJ databases">
        <title>Genome assembly of Pristionchus species.</title>
        <authorList>
            <person name="Yoshida K."/>
            <person name="Sommer R.J."/>
        </authorList>
    </citation>
    <scope>NUCLEOTIDE SEQUENCE [LARGE SCALE GENOMIC DNA]</scope>
    <source>
        <strain evidence="2">RS5460</strain>
    </source>
</reference>
<feature type="non-terminal residue" evidence="1">
    <location>
        <position position="84"/>
    </location>
</feature>
<dbReference type="AlphaFoldDB" id="A0AAN5CLZ9"/>
<dbReference type="PANTHER" id="PTHR11005">
    <property type="entry name" value="LYSOSOMAL ACID LIPASE-RELATED"/>
    <property type="match status" value="1"/>
</dbReference>
<dbReference type="SUPFAM" id="SSF53474">
    <property type="entry name" value="alpha/beta-Hydrolases"/>
    <property type="match status" value="1"/>
</dbReference>
<protein>
    <submittedName>
        <fullName evidence="1">Uncharacterized protein</fullName>
    </submittedName>
</protein>
<proteinExistence type="predicted"/>
<dbReference type="EMBL" id="BTRK01000004">
    <property type="protein sequence ID" value="GMR46911.1"/>
    <property type="molecule type" value="Genomic_DNA"/>
</dbReference>
<organism evidence="1 2">
    <name type="scientific">Pristionchus mayeri</name>
    <dbReference type="NCBI Taxonomy" id="1317129"/>
    <lineage>
        <taxon>Eukaryota</taxon>
        <taxon>Metazoa</taxon>
        <taxon>Ecdysozoa</taxon>
        <taxon>Nematoda</taxon>
        <taxon>Chromadorea</taxon>
        <taxon>Rhabditida</taxon>
        <taxon>Rhabditina</taxon>
        <taxon>Diplogasteromorpha</taxon>
        <taxon>Diplogasteroidea</taxon>
        <taxon>Neodiplogasteridae</taxon>
        <taxon>Pristionchus</taxon>
    </lineage>
</organism>
<dbReference type="InterPro" id="IPR029058">
    <property type="entry name" value="AB_hydrolase_fold"/>
</dbReference>
<sequence>VYIIQISSRESVARFDYNNPIENMLHYGKPQPPVYNYTEIEVPMYFYWSRNDWLTTPSDLRHDLLPNLRKGLVKGAFEVPEFNH</sequence>
<evidence type="ECO:0000313" key="2">
    <source>
        <dbReference type="Proteomes" id="UP001328107"/>
    </source>
</evidence>
<keyword evidence="2" id="KW-1185">Reference proteome</keyword>
<dbReference type="Proteomes" id="UP001328107">
    <property type="component" value="Unassembled WGS sequence"/>
</dbReference>
<accession>A0AAN5CLZ9</accession>